<evidence type="ECO:0000256" key="6">
    <source>
        <dbReference type="ARBA" id="ARBA00012487"/>
    </source>
</evidence>
<keyword evidence="10 18" id="KW-0808">Transferase</keyword>
<evidence type="ECO:0000256" key="15">
    <source>
        <dbReference type="ARBA" id="ARBA00023136"/>
    </source>
</evidence>
<evidence type="ECO:0000256" key="11">
    <source>
        <dbReference type="ARBA" id="ARBA00022692"/>
    </source>
</evidence>
<dbReference type="GO" id="GO:0016024">
    <property type="term" value="P:CDP-diacylglycerol biosynthetic process"/>
    <property type="evidence" value="ECO:0007669"/>
    <property type="project" value="UniProtKB-UniPathway"/>
</dbReference>
<feature type="transmembrane region" description="Helical" evidence="19">
    <location>
        <begin position="56"/>
        <end position="75"/>
    </location>
</feature>
<evidence type="ECO:0000256" key="9">
    <source>
        <dbReference type="ARBA" id="ARBA00022516"/>
    </source>
</evidence>
<evidence type="ECO:0000313" key="20">
    <source>
        <dbReference type="EMBL" id="QBF84202.1"/>
    </source>
</evidence>
<dbReference type="UniPathway" id="UPA00557">
    <property type="reaction ID" value="UER00614"/>
</dbReference>
<accession>A0A411PL19</accession>
<keyword evidence="14" id="KW-0443">Lipid metabolism</keyword>
<evidence type="ECO:0000256" key="17">
    <source>
        <dbReference type="ARBA" id="ARBA00023264"/>
    </source>
</evidence>
<feature type="transmembrane region" description="Helical" evidence="19">
    <location>
        <begin position="219"/>
        <end position="238"/>
    </location>
</feature>
<comment type="pathway">
    <text evidence="4">Lipid metabolism.</text>
</comment>
<keyword evidence="8" id="KW-1003">Cell membrane</keyword>
<feature type="transmembrane region" description="Helical" evidence="19">
    <location>
        <begin position="87"/>
        <end position="109"/>
    </location>
</feature>
<keyword evidence="13 19" id="KW-1133">Transmembrane helix</keyword>
<dbReference type="EMBL" id="CP036200">
    <property type="protein sequence ID" value="QBF84202.1"/>
    <property type="molecule type" value="Genomic_DNA"/>
</dbReference>
<evidence type="ECO:0000256" key="1">
    <source>
        <dbReference type="ARBA" id="ARBA00001698"/>
    </source>
</evidence>
<dbReference type="GO" id="GO:0005886">
    <property type="term" value="C:plasma membrane"/>
    <property type="evidence" value="ECO:0007669"/>
    <property type="project" value="UniProtKB-SubCell"/>
</dbReference>
<evidence type="ECO:0000256" key="19">
    <source>
        <dbReference type="SAM" id="Phobius"/>
    </source>
</evidence>
<reference evidence="20 21" key="1">
    <citation type="submission" date="2019-02" db="EMBL/GenBank/DDBJ databases">
        <title>Shewanella sp. D4-2 isolated from Dokdo Island.</title>
        <authorList>
            <person name="Baek K."/>
        </authorList>
    </citation>
    <scope>NUCLEOTIDE SEQUENCE [LARGE SCALE GENOMIC DNA]</scope>
    <source>
        <strain evidence="20 21">D4-2</strain>
    </source>
</reference>
<comment type="pathway">
    <text evidence="3 18">Phospholipid metabolism; CDP-diacylglycerol biosynthesis; CDP-diacylglycerol from sn-glycerol 3-phosphate: step 3/3.</text>
</comment>
<evidence type="ECO:0000256" key="14">
    <source>
        <dbReference type="ARBA" id="ARBA00023098"/>
    </source>
</evidence>
<dbReference type="OrthoDB" id="9799199at2"/>
<keyword evidence="15 19" id="KW-0472">Membrane</keyword>
<keyword evidence="16" id="KW-0594">Phospholipid biosynthesis</keyword>
<comment type="subcellular location">
    <subcellularLocation>
        <location evidence="2">Cell membrane</location>
        <topology evidence="2">Multi-pass membrane protein</topology>
    </subcellularLocation>
</comment>
<dbReference type="PANTHER" id="PTHR46382">
    <property type="entry name" value="PHOSPHATIDATE CYTIDYLYLTRANSFERASE"/>
    <property type="match status" value="1"/>
</dbReference>
<dbReference type="Proteomes" id="UP000291106">
    <property type="component" value="Chromosome"/>
</dbReference>
<evidence type="ECO:0000256" key="5">
    <source>
        <dbReference type="ARBA" id="ARBA00010185"/>
    </source>
</evidence>
<dbReference type="AlphaFoldDB" id="A0A411PL19"/>
<evidence type="ECO:0000256" key="2">
    <source>
        <dbReference type="ARBA" id="ARBA00004651"/>
    </source>
</evidence>
<evidence type="ECO:0000313" key="21">
    <source>
        <dbReference type="Proteomes" id="UP000291106"/>
    </source>
</evidence>
<evidence type="ECO:0000256" key="18">
    <source>
        <dbReference type="RuleBase" id="RU003938"/>
    </source>
</evidence>
<dbReference type="EC" id="2.7.7.41" evidence="6 18"/>
<feature type="transmembrane region" description="Helical" evidence="19">
    <location>
        <begin position="152"/>
        <end position="174"/>
    </location>
</feature>
<gene>
    <name evidence="20" type="ORF">EXU30_17135</name>
</gene>
<sequence>MLKQRIITALCLIPVVMGGIFLLPANYFAWALVPIFMIAAKEWGRLIDSKCNITQWTFTFTIAAILVALNIIVPVDSLWFNSRLHPIYEAIIATGVLWWGASTLLVFTYPNSGKLWQKSSLFKSMFGQLTLIPCFTALIALKSVNDQVDPYFGGSLVFLVMLVVWATDTGAYFAGKSFGKHKLMPNVSPAKTIEGLLGGLLTTMVVVAGVMYLSPEQELGLVIAVTLVTAVASAFGDLSESMFKRSANIKDSGNILPGHGGILDRIDSLTAALPVFAFIYVAMWMS</sequence>
<dbReference type="Pfam" id="PF01148">
    <property type="entry name" value="CTP_transf_1"/>
    <property type="match status" value="1"/>
</dbReference>
<evidence type="ECO:0000256" key="13">
    <source>
        <dbReference type="ARBA" id="ARBA00022989"/>
    </source>
</evidence>
<keyword evidence="21" id="KW-1185">Reference proteome</keyword>
<dbReference type="InterPro" id="IPR000374">
    <property type="entry name" value="PC_trans"/>
</dbReference>
<keyword evidence="9" id="KW-0444">Lipid biosynthesis</keyword>
<evidence type="ECO:0000256" key="7">
    <source>
        <dbReference type="ARBA" id="ARBA00019373"/>
    </source>
</evidence>
<dbReference type="GO" id="GO:0004605">
    <property type="term" value="F:phosphatidate cytidylyltransferase activity"/>
    <property type="evidence" value="ECO:0007669"/>
    <property type="project" value="UniProtKB-EC"/>
</dbReference>
<dbReference type="KEGG" id="smai:EXU30_17135"/>
<proteinExistence type="inferred from homology"/>
<evidence type="ECO:0000256" key="12">
    <source>
        <dbReference type="ARBA" id="ARBA00022695"/>
    </source>
</evidence>
<dbReference type="PANTHER" id="PTHR46382:SF1">
    <property type="entry name" value="PHOSPHATIDATE CYTIDYLYLTRANSFERASE"/>
    <property type="match status" value="1"/>
</dbReference>
<organism evidence="20 21">
    <name type="scientific">Shewanella maritima</name>
    <dbReference type="NCBI Taxonomy" id="2520507"/>
    <lineage>
        <taxon>Bacteria</taxon>
        <taxon>Pseudomonadati</taxon>
        <taxon>Pseudomonadota</taxon>
        <taxon>Gammaproteobacteria</taxon>
        <taxon>Alteromonadales</taxon>
        <taxon>Shewanellaceae</taxon>
        <taxon>Shewanella</taxon>
    </lineage>
</organism>
<dbReference type="RefSeq" id="WP_130602077.1">
    <property type="nucleotide sequence ID" value="NZ_CP036200.1"/>
</dbReference>
<evidence type="ECO:0000256" key="4">
    <source>
        <dbReference type="ARBA" id="ARBA00005189"/>
    </source>
</evidence>
<protein>
    <recommendedName>
        <fullName evidence="7 18">Phosphatidate cytidylyltransferase</fullName>
        <ecNumber evidence="6 18">2.7.7.41</ecNumber>
    </recommendedName>
</protein>
<comment type="catalytic activity">
    <reaction evidence="1 18">
        <text>a 1,2-diacyl-sn-glycero-3-phosphate + CTP + H(+) = a CDP-1,2-diacyl-sn-glycerol + diphosphate</text>
        <dbReference type="Rhea" id="RHEA:16229"/>
        <dbReference type="ChEBI" id="CHEBI:15378"/>
        <dbReference type="ChEBI" id="CHEBI:33019"/>
        <dbReference type="ChEBI" id="CHEBI:37563"/>
        <dbReference type="ChEBI" id="CHEBI:58332"/>
        <dbReference type="ChEBI" id="CHEBI:58608"/>
        <dbReference type="EC" id="2.7.7.41"/>
    </reaction>
</comment>
<evidence type="ECO:0000256" key="3">
    <source>
        <dbReference type="ARBA" id="ARBA00005119"/>
    </source>
</evidence>
<keyword evidence="11 18" id="KW-0812">Transmembrane</keyword>
<evidence type="ECO:0000256" key="16">
    <source>
        <dbReference type="ARBA" id="ARBA00023209"/>
    </source>
</evidence>
<dbReference type="PROSITE" id="PS01315">
    <property type="entry name" value="CDS"/>
    <property type="match status" value="1"/>
</dbReference>
<evidence type="ECO:0000256" key="8">
    <source>
        <dbReference type="ARBA" id="ARBA00022475"/>
    </source>
</evidence>
<feature type="transmembrane region" description="Helical" evidence="19">
    <location>
        <begin position="121"/>
        <end position="140"/>
    </location>
</feature>
<feature type="transmembrane region" description="Helical" evidence="19">
    <location>
        <begin position="266"/>
        <end position="285"/>
    </location>
</feature>
<keyword evidence="12 18" id="KW-0548">Nucleotidyltransferase</keyword>
<keyword evidence="17" id="KW-1208">Phospholipid metabolism</keyword>
<comment type="similarity">
    <text evidence="5 18">Belongs to the CDS family.</text>
</comment>
<feature type="transmembrane region" description="Helical" evidence="19">
    <location>
        <begin position="195"/>
        <end position="213"/>
    </location>
</feature>
<evidence type="ECO:0000256" key="10">
    <source>
        <dbReference type="ARBA" id="ARBA00022679"/>
    </source>
</evidence>
<name>A0A411PL19_9GAMM</name>